<reference evidence="2 3" key="1">
    <citation type="journal article" date="2023" name="G3 (Bethesda)">
        <title>A chromosome-level genome assembly of Zasmidium syzygii isolated from banana leaves.</title>
        <authorList>
            <person name="van Westerhoven A.C."/>
            <person name="Mehrabi R."/>
            <person name="Talebi R."/>
            <person name="Steentjes M.B.F."/>
            <person name="Corcolon B."/>
            <person name="Chong P.A."/>
            <person name="Kema G.H.J."/>
            <person name="Seidl M.F."/>
        </authorList>
    </citation>
    <scope>NUCLEOTIDE SEQUENCE [LARGE SCALE GENOMIC DNA]</scope>
    <source>
        <strain evidence="2 3">P124</strain>
    </source>
</reference>
<organism evidence="2 3">
    <name type="scientific">Zasmidium cellare</name>
    <name type="common">Wine cellar mold</name>
    <name type="synonym">Racodium cellare</name>
    <dbReference type="NCBI Taxonomy" id="395010"/>
    <lineage>
        <taxon>Eukaryota</taxon>
        <taxon>Fungi</taxon>
        <taxon>Dikarya</taxon>
        <taxon>Ascomycota</taxon>
        <taxon>Pezizomycotina</taxon>
        <taxon>Dothideomycetes</taxon>
        <taxon>Dothideomycetidae</taxon>
        <taxon>Mycosphaerellales</taxon>
        <taxon>Mycosphaerellaceae</taxon>
        <taxon>Zasmidium</taxon>
    </lineage>
</organism>
<gene>
    <name evidence="2" type="ORF">PRZ48_014989</name>
</gene>
<sequence>MAKRKRTSPAEVAPSKASRTTTRKTLRTSKPAAPARITRGMTTDAARKAVFNTSELLENILVHLPARKLFTIQRVNQQFKEAIEGSVEIQQKMFLRLGGEPKEEWLVRSLWGGGRQFYPASYQGRFAEALTSFTVVKANEAVFRPLVYGTGSLDSRGSYLGFRPAMYGSLISTIKGEQHSWDRGYLFDPPGTKLRLELSMTSDGVNICTVSITVNSTSELTMGSLLRESRAERASGTFSAKGVWKSWDGSDQTVQECVLQAEQEAGAELMIWGACVVLSDTIIATEDLRREVEMKASLVPSG</sequence>
<evidence type="ECO:0008006" key="4">
    <source>
        <dbReference type="Google" id="ProtNLM"/>
    </source>
</evidence>
<name>A0ABR0DXC1_ZASCE</name>
<comment type="caution">
    <text evidence="2">The sequence shown here is derived from an EMBL/GenBank/DDBJ whole genome shotgun (WGS) entry which is preliminary data.</text>
</comment>
<keyword evidence="3" id="KW-1185">Reference proteome</keyword>
<proteinExistence type="predicted"/>
<evidence type="ECO:0000313" key="3">
    <source>
        <dbReference type="Proteomes" id="UP001305779"/>
    </source>
</evidence>
<evidence type="ECO:0000256" key="1">
    <source>
        <dbReference type="SAM" id="MobiDB-lite"/>
    </source>
</evidence>
<feature type="region of interest" description="Disordered" evidence="1">
    <location>
        <begin position="1"/>
        <end position="30"/>
    </location>
</feature>
<evidence type="ECO:0000313" key="2">
    <source>
        <dbReference type="EMBL" id="KAK4493804.1"/>
    </source>
</evidence>
<protein>
    <recommendedName>
        <fullName evidence="4">F-box domain-containing protein</fullName>
    </recommendedName>
</protein>
<dbReference type="EMBL" id="JAXOVC010000015">
    <property type="protein sequence ID" value="KAK4493804.1"/>
    <property type="molecule type" value="Genomic_DNA"/>
</dbReference>
<accession>A0ABR0DXC1</accession>
<dbReference type="Proteomes" id="UP001305779">
    <property type="component" value="Unassembled WGS sequence"/>
</dbReference>